<comment type="subcellular location">
    <subcellularLocation>
        <location evidence="1">Cell junction</location>
        <location evidence="1">Gap junction</location>
    </subcellularLocation>
    <subcellularLocation>
        <location evidence="2">Cell membrane</location>
        <topology evidence="2">Multi-pass membrane protein</topology>
    </subcellularLocation>
</comment>
<dbReference type="Pfam" id="PF00876">
    <property type="entry name" value="Innexin"/>
    <property type="match status" value="1"/>
</dbReference>
<reference evidence="13 14" key="1">
    <citation type="submission" date="2024-04" db="EMBL/GenBank/DDBJ databases">
        <authorList>
            <person name="Rising A."/>
            <person name="Reimegard J."/>
            <person name="Sonavane S."/>
            <person name="Akerstrom W."/>
            <person name="Nylinder S."/>
            <person name="Hedman E."/>
            <person name="Kallberg Y."/>
        </authorList>
    </citation>
    <scope>NUCLEOTIDE SEQUENCE [LARGE SCALE GENOMIC DNA]</scope>
</reference>
<dbReference type="InterPro" id="IPR000990">
    <property type="entry name" value="Innexin"/>
</dbReference>
<keyword evidence="4" id="KW-1003">Cell membrane</keyword>
<feature type="transmembrane region" description="Helical" evidence="12">
    <location>
        <begin position="185"/>
        <end position="206"/>
    </location>
</feature>
<keyword evidence="11" id="KW-0407">Ion channel</keyword>
<keyword evidence="8 12" id="KW-1133">Transmembrane helix</keyword>
<feature type="transmembrane region" description="Helical" evidence="12">
    <location>
        <begin position="12"/>
        <end position="34"/>
    </location>
</feature>
<evidence type="ECO:0000256" key="6">
    <source>
        <dbReference type="ARBA" id="ARBA00022868"/>
    </source>
</evidence>
<keyword evidence="6" id="KW-0303">Gap junction</keyword>
<dbReference type="GO" id="GO:0034220">
    <property type="term" value="P:monoatomic ion transmembrane transport"/>
    <property type="evidence" value="ECO:0007669"/>
    <property type="project" value="UniProtKB-KW"/>
</dbReference>
<evidence type="ECO:0000256" key="12">
    <source>
        <dbReference type="SAM" id="Phobius"/>
    </source>
</evidence>
<evidence type="ECO:0008006" key="15">
    <source>
        <dbReference type="Google" id="ProtNLM"/>
    </source>
</evidence>
<evidence type="ECO:0000256" key="9">
    <source>
        <dbReference type="ARBA" id="ARBA00023065"/>
    </source>
</evidence>
<keyword evidence="10 12" id="KW-0472">Membrane</keyword>
<keyword evidence="14" id="KW-1185">Reference proteome</keyword>
<keyword evidence="9" id="KW-0406">Ion transport</keyword>
<gene>
    <name evidence="13" type="ORF">LARSCL_LOCUS21192</name>
</gene>
<dbReference type="GO" id="GO:0005921">
    <property type="term" value="C:gap junction"/>
    <property type="evidence" value="ECO:0007669"/>
    <property type="project" value="UniProtKB-SubCell"/>
</dbReference>
<dbReference type="Proteomes" id="UP001497382">
    <property type="component" value="Unassembled WGS sequence"/>
</dbReference>
<dbReference type="AlphaFoldDB" id="A0AAV2BV36"/>
<evidence type="ECO:0000256" key="11">
    <source>
        <dbReference type="ARBA" id="ARBA00023303"/>
    </source>
</evidence>
<keyword evidence="3" id="KW-0813">Transport</keyword>
<evidence type="ECO:0000256" key="3">
    <source>
        <dbReference type="ARBA" id="ARBA00022448"/>
    </source>
</evidence>
<name>A0AAV2BV36_9ARAC</name>
<evidence type="ECO:0000256" key="7">
    <source>
        <dbReference type="ARBA" id="ARBA00022949"/>
    </source>
</evidence>
<evidence type="ECO:0000256" key="10">
    <source>
        <dbReference type="ARBA" id="ARBA00023136"/>
    </source>
</evidence>
<feature type="transmembrane region" description="Helical" evidence="12">
    <location>
        <begin position="275"/>
        <end position="300"/>
    </location>
</feature>
<evidence type="ECO:0000313" key="14">
    <source>
        <dbReference type="Proteomes" id="UP001497382"/>
    </source>
</evidence>
<evidence type="ECO:0000256" key="4">
    <source>
        <dbReference type="ARBA" id="ARBA00022475"/>
    </source>
</evidence>
<evidence type="ECO:0000256" key="1">
    <source>
        <dbReference type="ARBA" id="ARBA00004610"/>
    </source>
</evidence>
<keyword evidence="5 12" id="KW-0812">Transmembrane</keyword>
<sequence length="385" mass="44250">MLGCFIRDNIPLLLSAPYVAGCAFILFHNISGYFSRPITLNFLLDLSIKAILSYLATAGLILFTKCSMKITFLRTYEDSVPSDFVETICSENSTNSSLPTAWFQEVNDEILVSDFERYEKYCLVIFIYAIIFAALRKWWSIMEGGQVRALIPLATSILLPSDNWNERIEAITEHMISKVRAPKNYFLYLVYVEFACLLLGLIGIFYPGSSFQNQNLEVHLNGSEWTVDCDSQGKSRTIFTLTQCQYNYSDGTFRNLCIVPSDNAYVYLYAGSAPLFGMLAFIGFTGVLCGIVQIRTYGLLRMRDGMLLIMLAKNVDYEKHMSVIDAFELKLDERRIEAMMPIEPPPAKYERAYNFMLIFGMFGIQNWSWEQWWRHRNNDDIQMPV</sequence>
<keyword evidence="7" id="KW-0965">Cell junction</keyword>
<comment type="caution">
    <text evidence="13">The sequence shown here is derived from an EMBL/GenBank/DDBJ whole genome shotgun (WGS) entry which is preliminary data.</text>
</comment>
<protein>
    <recommendedName>
        <fullName evidence="15">Odorant receptor</fullName>
    </recommendedName>
</protein>
<evidence type="ECO:0000256" key="2">
    <source>
        <dbReference type="ARBA" id="ARBA00004651"/>
    </source>
</evidence>
<organism evidence="13 14">
    <name type="scientific">Larinioides sclopetarius</name>
    <dbReference type="NCBI Taxonomy" id="280406"/>
    <lineage>
        <taxon>Eukaryota</taxon>
        <taxon>Metazoa</taxon>
        <taxon>Ecdysozoa</taxon>
        <taxon>Arthropoda</taxon>
        <taxon>Chelicerata</taxon>
        <taxon>Arachnida</taxon>
        <taxon>Araneae</taxon>
        <taxon>Araneomorphae</taxon>
        <taxon>Entelegynae</taxon>
        <taxon>Araneoidea</taxon>
        <taxon>Araneidae</taxon>
        <taxon>Larinioides</taxon>
    </lineage>
</organism>
<evidence type="ECO:0000256" key="8">
    <source>
        <dbReference type="ARBA" id="ARBA00022989"/>
    </source>
</evidence>
<dbReference type="EMBL" id="CAXIEN010000488">
    <property type="protein sequence ID" value="CAL1299163.1"/>
    <property type="molecule type" value="Genomic_DNA"/>
</dbReference>
<dbReference type="GO" id="GO:0005886">
    <property type="term" value="C:plasma membrane"/>
    <property type="evidence" value="ECO:0007669"/>
    <property type="project" value="UniProtKB-SubCell"/>
</dbReference>
<feature type="transmembrane region" description="Helical" evidence="12">
    <location>
        <begin position="46"/>
        <end position="64"/>
    </location>
</feature>
<proteinExistence type="predicted"/>
<accession>A0AAV2BV36</accession>
<evidence type="ECO:0000256" key="5">
    <source>
        <dbReference type="ARBA" id="ARBA00022692"/>
    </source>
</evidence>
<evidence type="ECO:0000313" key="13">
    <source>
        <dbReference type="EMBL" id="CAL1299163.1"/>
    </source>
</evidence>